<feature type="transmembrane region" description="Helical" evidence="6">
    <location>
        <begin position="112"/>
        <end position="131"/>
    </location>
</feature>
<evidence type="ECO:0000313" key="8">
    <source>
        <dbReference type="EMBL" id="HJB30080.1"/>
    </source>
</evidence>
<dbReference type="PANTHER" id="PTHR11360">
    <property type="entry name" value="MONOCARBOXYLATE TRANSPORTER"/>
    <property type="match status" value="1"/>
</dbReference>
<feature type="transmembrane region" description="Helical" evidence="6">
    <location>
        <begin position="326"/>
        <end position="349"/>
    </location>
</feature>
<dbReference type="Gene3D" id="1.20.1250.20">
    <property type="entry name" value="MFS general substrate transporter like domains"/>
    <property type="match status" value="2"/>
</dbReference>
<keyword evidence="4 6" id="KW-1133">Transmembrane helix</keyword>
<feature type="transmembrane region" description="Helical" evidence="6">
    <location>
        <begin position="235"/>
        <end position="254"/>
    </location>
</feature>
<evidence type="ECO:0000256" key="5">
    <source>
        <dbReference type="ARBA" id="ARBA00023136"/>
    </source>
</evidence>
<comment type="caution">
    <text evidence="8">The sequence shown here is derived from an EMBL/GenBank/DDBJ whole genome shotgun (WGS) entry which is preliminary data.</text>
</comment>
<evidence type="ECO:0000256" key="2">
    <source>
        <dbReference type="ARBA" id="ARBA00022448"/>
    </source>
</evidence>
<dbReference type="InterPro" id="IPR050327">
    <property type="entry name" value="Proton-linked_MCT"/>
</dbReference>
<evidence type="ECO:0000256" key="4">
    <source>
        <dbReference type="ARBA" id="ARBA00022989"/>
    </source>
</evidence>
<feature type="transmembrane region" description="Helical" evidence="6">
    <location>
        <begin position="14"/>
        <end position="34"/>
    </location>
</feature>
<evidence type="ECO:0000259" key="7">
    <source>
        <dbReference type="PROSITE" id="PS50850"/>
    </source>
</evidence>
<feature type="transmembrane region" description="Helical" evidence="6">
    <location>
        <begin position="303"/>
        <end position="320"/>
    </location>
</feature>
<dbReference type="PROSITE" id="PS50850">
    <property type="entry name" value="MFS"/>
    <property type="match status" value="1"/>
</dbReference>
<dbReference type="Proteomes" id="UP000823842">
    <property type="component" value="Unassembled WGS sequence"/>
</dbReference>
<proteinExistence type="predicted"/>
<dbReference type="EMBL" id="DWYZ01000286">
    <property type="protein sequence ID" value="HJB30080.1"/>
    <property type="molecule type" value="Genomic_DNA"/>
</dbReference>
<keyword evidence="2" id="KW-0813">Transport</keyword>
<feature type="transmembrane region" description="Helical" evidence="6">
    <location>
        <begin position="54"/>
        <end position="74"/>
    </location>
</feature>
<feature type="domain" description="Major facilitator superfamily (MFS) profile" evidence="7">
    <location>
        <begin position="12"/>
        <end position="417"/>
    </location>
</feature>
<accession>A0A9D2LVK4</accession>
<feature type="transmembrane region" description="Helical" evidence="6">
    <location>
        <begin position="143"/>
        <end position="164"/>
    </location>
</feature>
<name>A0A9D2LVK4_9FIRM</name>
<dbReference type="InterPro" id="IPR020846">
    <property type="entry name" value="MFS_dom"/>
</dbReference>
<reference evidence="8" key="2">
    <citation type="submission" date="2021-04" db="EMBL/GenBank/DDBJ databases">
        <authorList>
            <person name="Gilroy R."/>
        </authorList>
    </citation>
    <scope>NUCLEOTIDE SEQUENCE</scope>
    <source>
        <strain evidence="8">ChiSjej1B19-5720</strain>
    </source>
</reference>
<dbReference type="SUPFAM" id="SSF103473">
    <property type="entry name" value="MFS general substrate transporter"/>
    <property type="match status" value="1"/>
</dbReference>
<sequence>MNRQMQEKLTKKRWAILIASCLINLCIGSLYAWSVFSAPMAEHLNAVNGTSLTSANLAIVFTVANSVGPITLISGGYINDRLGPKWVIFAGGILFGAGMILSGMAASVGMLIVGYGLGCGLAMGLVYGCTISNSVKFFPDKRGLIGGIATASYGISSVLIPPIANGLIRGTGVLNAFRILGIAFIVIICGGAFLIEKCPENFVPVGFKGGFQTDGKALDAKISEKNWKQMLGDPIFYVMILMLTCGAVFGLMTISQVSPIAQNMIGMSVASATAAVSVLALFNAAGRVAAGYVSDIIGRINTLLLMLVLAVIGLVLLVSAGEGDVAKFYIGVSVVGLCFGAFMGVFPGFTADQFGQKNNSVNYGIMFIGFALAGYVGPTLMSSVYNRTGGYNMAFIIAIGLAAVGIVLSFVYKGLAKKGKK</sequence>
<protein>
    <submittedName>
        <fullName evidence="8">OFA family MFS transporter</fullName>
    </submittedName>
</protein>
<evidence type="ECO:0000256" key="3">
    <source>
        <dbReference type="ARBA" id="ARBA00022692"/>
    </source>
</evidence>
<dbReference type="InterPro" id="IPR036259">
    <property type="entry name" value="MFS_trans_sf"/>
</dbReference>
<organism evidence="8 9">
    <name type="scientific">Candidatus Blautia faecavium</name>
    <dbReference type="NCBI Taxonomy" id="2838487"/>
    <lineage>
        <taxon>Bacteria</taxon>
        <taxon>Bacillati</taxon>
        <taxon>Bacillota</taxon>
        <taxon>Clostridia</taxon>
        <taxon>Lachnospirales</taxon>
        <taxon>Lachnospiraceae</taxon>
        <taxon>Blautia</taxon>
    </lineage>
</organism>
<evidence type="ECO:0000313" key="9">
    <source>
        <dbReference type="Proteomes" id="UP000823842"/>
    </source>
</evidence>
<dbReference type="Pfam" id="PF07690">
    <property type="entry name" value="MFS_1"/>
    <property type="match status" value="1"/>
</dbReference>
<feature type="transmembrane region" description="Helical" evidence="6">
    <location>
        <begin position="361"/>
        <end position="381"/>
    </location>
</feature>
<dbReference type="GO" id="GO:0022857">
    <property type="term" value="F:transmembrane transporter activity"/>
    <property type="evidence" value="ECO:0007669"/>
    <property type="project" value="InterPro"/>
</dbReference>
<evidence type="ECO:0000256" key="1">
    <source>
        <dbReference type="ARBA" id="ARBA00004651"/>
    </source>
</evidence>
<feature type="transmembrane region" description="Helical" evidence="6">
    <location>
        <begin position="176"/>
        <end position="195"/>
    </location>
</feature>
<keyword evidence="5 6" id="KW-0472">Membrane</keyword>
<dbReference type="CDD" id="cd17353">
    <property type="entry name" value="MFS_OFA_like"/>
    <property type="match status" value="1"/>
</dbReference>
<feature type="transmembrane region" description="Helical" evidence="6">
    <location>
        <begin position="86"/>
        <end position="106"/>
    </location>
</feature>
<comment type="subcellular location">
    <subcellularLocation>
        <location evidence="1">Cell membrane</location>
        <topology evidence="1">Multi-pass membrane protein</topology>
    </subcellularLocation>
</comment>
<dbReference type="InterPro" id="IPR011701">
    <property type="entry name" value="MFS"/>
</dbReference>
<dbReference type="GO" id="GO:0005886">
    <property type="term" value="C:plasma membrane"/>
    <property type="evidence" value="ECO:0007669"/>
    <property type="project" value="UniProtKB-SubCell"/>
</dbReference>
<dbReference type="AlphaFoldDB" id="A0A9D2LVK4"/>
<feature type="transmembrane region" description="Helical" evidence="6">
    <location>
        <begin position="393"/>
        <end position="412"/>
    </location>
</feature>
<dbReference type="PANTHER" id="PTHR11360:SF317">
    <property type="entry name" value="MAJOR FACILITATOR SUPERFAMILY (MFS) PROFILE DOMAIN-CONTAINING PROTEIN-RELATED"/>
    <property type="match status" value="1"/>
</dbReference>
<reference evidence="8" key="1">
    <citation type="journal article" date="2021" name="PeerJ">
        <title>Extensive microbial diversity within the chicken gut microbiome revealed by metagenomics and culture.</title>
        <authorList>
            <person name="Gilroy R."/>
            <person name="Ravi A."/>
            <person name="Getino M."/>
            <person name="Pursley I."/>
            <person name="Horton D.L."/>
            <person name="Alikhan N.F."/>
            <person name="Baker D."/>
            <person name="Gharbi K."/>
            <person name="Hall N."/>
            <person name="Watson M."/>
            <person name="Adriaenssens E.M."/>
            <person name="Foster-Nyarko E."/>
            <person name="Jarju S."/>
            <person name="Secka A."/>
            <person name="Antonio M."/>
            <person name="Oren A."/>
            <person name="Chaudhuri R.R."/>
            <person name="La Ragione R."/>
            <person name="Hildebrand F."/>
            <person name="Pallen M.J."/>
        </authorList>
    </citation>
    <scope>NUCLEOTIDE SEQUENCE</scope>
    <source>
        <strain evidence="8">ChiSjej1B19-5720</strain>
    </source>
</reference>
<keyword evidence="3 6" id="KW-0812">Transmembrane</keyword>
<feature type="transmembrane region" description="Helical" evidence="6">
    <location>
        <begin position="260"/>
        <end position="282"/>
    </location>
</feature>
<evidence type="ECO:0000256" key="6">
    <source>
        <dbReference type="SAM" id="Phobius"/>
    </source>
</evidence>
<gene>
    <name evidence="8" type="ORF">IAA06_15000</name>
</gene>